<dbReference type="Pfam" id="PF11994">
    <property type="entry name" value="DUF3489"/>
    <property type="match status" value="1"/>
</dbReference>
<reference evidence="2" key="1">
    <citation type="submission" date="2021-01" db="EMBL/GenBank/DDBJ databases">
        <title>Genome sequence of Phenylobacterium sp. 20VBR1 isolated from a valley glaceir, Ny-Alesund, Svalbard.</title>
        <authorList>
            <person name="Thomas F.A."/>
            <person name="Krishnan K.P."/>
            <person name="Sinha R.K."/>
        </authorList>
    </citation>
    <scope>NUCLEOTIDE SEQUENCE</scope>
    <source>
        <strain evidence="2">20VBR1</strain>
    </source>
</reference>
<feature type="region of interest" description="Disordered" evidence="1">
    <location>
        <begin position="116"/>
        <end position="159"/>
    </location>
</feature>
<evidence type="ECO:0000256" key="1">
    <source>
        <dbReference type="SAM" id="MobiDB-lite"/>
    </source>
</evidence>
<proteinExistence type="predicted"/>
<feature type="compositionally biased region" description="Polar residues" evidence="1">
    <location>
        <begin position="142"/>
        <end position="151"/>
    </location>
</feature>
<organism evidence="2">
    <name type="scientific">Phenylobacterium glaciei</name>
    <dbReference type="NCBI Taxonomy" id="2803784"/>
    <lineage>
        <taxon>Bacteria</taxon>
        <taxon>Pseudomonadati</taxon>
        <taxon>Pseudomonadota</taxon>
        <taxon>Alphaproteobacteria</taxon>
        <taxon>Caulobacterales</taxon>
        <taxon>Caulobacteraceae</taxon>
        <taxon>Phenylobacterium</taxon>
    </lineage>
</organism>
<dbReference type="AlphaFoldDB" id="A0A974P6A7"/>
<gene>
    <name evidence="2" type="ORF">JKL49_08530</name>
</gene>
<name>A0A974P6A7_9CAUL</name>
<dbReference type="EMBL" id="CP068570">
    <property type="protein sequence ID" value="QQZ51160.1"/>
    <property type="molecule type" value="Genomic_DNA"/>
</dbReference>
<dbReference type="InterPro" id="IPR021880">
    <property type="entry name" value="DUF3489"/>
</dbReference>
<protein>
    <submittedName>
        <fullName evidence="2">DUF3489 domain-containing protein</fullName>
    </submittedName>
</protein>
<evidence type="ECO:0000313" key="2">
    <source>
        <dbReference type="EMBL" id="QQZ51160.1"/>
    </source>
</evidence>
<sequence>MTKFTRIQAQLLTQAAATEGFIPPADTAQTTITSLIRRGMLISLPGADGPSRLIITQAARAAIGGAAAQSANADADEPATVPIVKAQTKTDLVVTLLSRPEGVTIEDLMRATGWQAHSVRGQSPDRSKAGGASTSSRRKSMASVSTVSSWTPRRDQSLR</sequence>
<accession>A0A974P6A7</accession>